<evidence type="ECO:0000256" key="1">
    <source>
        <dbReference type="SAM" id="Phobius"/>
    </source>
</evidence>
<gene>
    <name evidence="2" type="ORF">KSB_18500</name>
</gene>
<keyword evidence="3" id="KW-1185">Reference proteome</keyword>
<keyword evidence="1" id="KW-0472">Membrane</keyword>
<feature type="transmembrane region" description="Helical" evidence="1">
    <location>
        <begin position="127"/>
        <end position="147"/>
    </location>
</feature>
<protein>
    <submittedName>
        <fullName evidence="2">Uncharacterized protein</fullName>
    </submittedName>
</protein>
<dbReference type="Proteomes" id="UP000654345">
    <property type="component" value="Unassembled WGS sequence"/>
</dbReference>
<feature type="transmembrane region" description="Helical" evidence="1">
    <location>
        <begin position="31"/>
        <end position="49"/>
    </location>
</feature>
<feature type="transmembrane region" description="Helical" evidence="1">
    <location>
        <begin position="263"/>
        <end position="286"/>
    </location>
</feature>
<evidence type="ECO:0000313" key="3">
    <source>
        <dbReference type="Proteomes" id="UP000654345"/>
    </source>
</evidence>
<feature type="transmembrane region" description="Helical" evidence="1">
    <location>
        <begin position="56"/>
        <end position="76"/>
    </location>
</feature>
<feature type="transmembrane region" description="Helical" evidence="1">
    <location>
        <begin position="197"/>
        <end position="218"/>
    </location>
</feature>
<feature type="transmembrane region" description="Helical" evidence="1">
    <location>
        <begin position="230"/>
        <end position="251"/>
    </location>
</feature>
<comment type="caution">
    <text evidence="2">The sequence shown here is derived from an EMBL/GenBank/DDBJ whole genome shotgun (WGS) entry which is preliminary data.</text>
</comment>
<keyword evidence="1" id="KW-0812">Transmembrane</keyword>
<sequence>MVLTLLAAGVGLIVDHRVITGAPAWVKPAKFAISFSIYCFTFVWLLTFVQRWKKLVALVTAVSTIGVIGEMGLIVLQVVRGVASHFNRATTFDSTIYSTMGTFAVLLWVGAFLTAILLLFERRTEKALLWSLLLGLVIAMVGMYVGVMMTQPTAMQLAAKHAGHALLISGAHSVDAPDSSPGLPFLGWSTVGGDLRIAHFVGLHALQVLPLVGWLLSGQRFSCLRIGHRVALIWTISLGYLGLVASLLWQALRGQSLIAPDALTWLTWSGVVGLTLLAIVAIVVHARLNVIHSTRLSV</sequence>
<feature type="transmembrane region" description="Helical" evidence="1">
    <location>
        <begin position="96"/>
        <end position="120"/>
    </location>
</feature>
<name>A0ABQ3UL34_9CHLR</name>
<accession>A0ABQ3UL34</accession>
<proteinExistence type="predicted"/>
<keyword evidence="1" id="KW-1133">Transmembrane helix</keyword>
<evidence type="ECO:0000313" key="2">
    <source>
        <dbReference type="EMBL" id="GHO53375.1"/>
    </source>
</evidence>
<organism evidence="2 3">
    <name type="scientific">Ktedonobacter robiniae</name>
    <dbReference type="NCBI Taxonomy" id="2778365"/>
    <lineage>
        <taxon>Bacteria</taxon>
        <taxon>Bacillati</taxon>
        <taxon>Chloroflexota</taxon>
        <taxon>Ktedonobacteria</taxon>
        <taxon>Ktedonobacterales</taxon>
        <taxon>Ktedonobacteraceae</taxon>
        <taxon>Ktedonobacter</taxon>
    </lineage>
</organism>
<reference evidence="2 3" key="1">
    <citation type="journal article" date="2021" name="Int. J. Syst. Evol. Microbiol.">
        <title>Reticulibacter mediterranei gen. nov., sp. nov., within the new family Reticulibacteraceae fam. nov., and Ktedonospora formicarum gen. nov., sp. nov., Ktedonobacter robiniae sp. nov., Dictyobacter formicarum sp. nov. and Dictyobacter arantiisoli sp. nov., belonging to the class Ktedonobacteria.</title>
        <authorList>
            <person name="Yabe S."/>
            <person name="Zheng Y."/>
            <person name="Wang C.M."/>
            <person name="Sakai Y."/>
            <person name="Abe K."/>
            <person name="Yokota A."/>
            <person name="Donadio S."/>
            <person name="Cavaletti L."/>
            <person name="Monciardini P."/>
        </authorList>
    </citation>
    <scope>NUCLEOTIDE SEQUENCE [LARGE SCALE GENOMIC DNA]</scope>
    <source>
        <strain evidence="2 3">SOSP1-30</strain>
    </source>
</reference>
<dbReference type="EMBL" id="BNJG01000001">
    <property type="protein sequence ID" value="GHO53375.1"/>
    <property type="molecule type" value="Genomic_DNA"/>
</dbReference>